<keyword evidence="2" id="KW-0732">Signal</keyword>
<reference evidence="3 4" key="1">
    <citation type="submission" date="2023-07" db="EMBL/GenBank/DDBJ databases">
        <title>Comparative genomics of wheat-associated soil bacteria to identify genetic determinants of phenazine resistance.</title>
        <authorList>
            <person name="Mouncey N."/>
        </authorList>
    </citation>
    <scope>NUCLEOTIDE SEQUENCE [LARGE SCALE GENOMIC DNA]</scope>
    <source>
        <strain evidence="3 4">W2I16</strain>
    </source>
</reference>
<organism evidence="3 4">
    <name type="scientific">Streptomyces turgidiscabies</name>
    <dbReference type="NCBI Taxonomy" id="85558"/>
    <lineage>
        <taxon>Bacteria</taxon>
        <taxon>Bacillati</taxon>
        <taxon>Actinomycetota</taxon>
        <taxon>Actinomycetes</taxon>
        <taxon>Kitasatosporales</taxon>
        <taxon>Streptomycetaceae</taxon>
        <taxon>Streptomyces</taxon>
    </lineage>
</organism>
<comment type="caution">
    <text evidence="3">The sequence shown here is derived from an EMBL/GenBank/DDBJ whole genome shotgun (WGS) entry which is preliminary data.</text>
</comment>
<evidence type="ECO:0008006" key="5">
    <source>
        <dbReference type="Google" id="ProtNLM"/>
    </source>
</evidence>
<evidence type="ECO:0000313" key="3">
    <source>
        <dbReference type="EMBL" id="MDQ0930222.1"/>
    </source>
</evidence>
<dbReference type="EMBL" id="JAUSZS010000002">
    <property type="protein sequence ID" value="MDQ0930222.1"/>
    <property type="molecule type" value="Genomic_DNA"/>
</dbReference>
<protein>
    <recommendedName>
        <fullName evidence="5">Lipoprotein</fullName>
    </recommendedName>
</protein>
<accession>A0ABU0RE24</accession>
<evidence type="ECO:0000256" key="1">
    <source>
        <dbReference type="SAM" id="MobiDB-lite"/>
    </source>
</evidence>
<dbReference type="PROSITE" id="PS51257">
    <property type="entry name" value="PROKAR_LIPOPROTEIN"/>
    <property type="match status" value="1"/>
</dbReference>
<proteinExistence type="predicted"/>
<feature type="chain" id="PRO_5045331808" description="Lipoprotein" evidence="2">
    <location>
        <begin position="26"/>
        <end position="158"/>
    </location>
</feature>
<evidence type="ECO:0000256" key="2">
    <source>
        <dbReference type="SAM" id="SignalP"/>
    </source>
</evidence>
<keyword evidence="4" id="KW-1185">Reference proteome</keyword>
<dbReference type="Proteomes" id="UP001223072">
    <property type="component" value="Unassembled WGS sequence"/>
</dbReference>
<dbReference type="RefSeq" id="WP_307624524.1">
    <property type="nucleotide sequence ID" value="NZ_JAUSZS010000002.1"/>
</dbReference>
<feature type="region of interest" description="Disordered" evidence="1">
    <location>
        <begin position="26"/>
        <end position="59"/>
    </location>
</feature>
<name>A0ABU0RE24_9ACTN</name>
<evidence type="ECO:0000313" key="4">
    <source>
        <dbReference type="Proteomes" id="UP001223072"/>
    </source>
</evidence>
<feature type="compositionally biased region" description="Low complexity" evidence="1">
    <location>
        <begin position="32"/>
        <end position="47"/>
    </location>
</feature>
<gene>
    <name evidence="3" type="ORF">QFZ49_000129</name>
</gene>
<feature type="signal peptide" evidence="2">
    <location>
        <begin position="1"/>
        <end position="25"/>
    </location>
</feature>
<sequence>MTKITRAATAAAICAAVLLTGTACTSDDDGPKTSAKKSPPATPAKPAVDVAEPNGDSVTEAPKIDRKTIASFANGEFGRSVPFKGGLHKGVLGIALHCTGKGSVKVDVPAAGLSFTEECENGKVATIYNEMETSTVDPDAYIHLTGTPGVRWSFSAGQ</sequence>